<gene>
    <name evidence="2" type="ORF">FLP08_15100</name>
</gene>
<dbReference type="InterPro" id="IPR050491">
    <property type="entry name" value="AmpC-like"/>
</dbReference>
<evidence type="ECO:0000313" key="3">
    <source>
        <dbReference type="Proteomes" id="UP000460416"/>
    </source>
</evidence>
<dbReference type="RefSeq" id="WP_156277992.1">
    <property type="nucleotide sequence ID" value="NZ_BAABGI010000008.1"/>
</dbReference>
<proteinExistence type="predicted"/>
<reference evidence="2 3" key="1">
    <citation type="submission" date="2019-07" db="EMBL/GenBank/DDBJ databases">
        <title>Gramella aestuarii sp. nov., isolated from a tidal flat, and emended description of Gramella echinicola.</title>
        <authorList>
            <person name="Liu L."/>
        </authorList>
    </citation>
    <scope>NUCLEOTIDE SEQUENCE [LARGE SCALE GENOMIC DNA]</scope>
    <source>
        <strain evidence="2 3">BS12</strain>
    </source>
</reference>
<feature type="domain" description="Beta-lactamase-related" evidence="1">
    <location>
        <begin position="52"/>
        <end position="260"/>
    </location>
</feature>
<dbReference type="InterPro" id="IPR012338">
    <property type="entry name" value="Beta-lactam/transpept-like"/>
</dbReference>
<comment type="caution">
    <text evidence="2">The sequence shown here is derived from an EMBL/GenBank/DDBJ whole genome shotgun (WGS) entry which is preliminary data.</text>
</comment>
<organism evidence="2 3">
    <name type="scientific">Christiangramia aestuarii</name>
    <dbReference type="NCBI Taxonomy" id="1028746"/>
    <lineage>
        <taxon>Bacteria</taxon>
        <taxon>Pseudomonadati</taxon>
        <taxon>Bacteroidota</taxon>
        <taxon>Flavobacteriia</taxon>
        <taxon>Flavobacteriales</taxon>
        <taxon>Flavobacteriaceae</taxon>
        <taxon>Christiangramia</taxon>
    </lineage>
</organism>
<evidence type="ECO:0000313" key="2">
    <source>
        <dbReference type="EMBL" id="MUP43906.1"/>
    </source>
</evidence>
<name>A0A7K1LT21_9FLAO</name>
<dbReference type="PANTHER" id="PTHR46825:SF9">
    <property type="entry name" value="BETA-LACTAMASE-RELATED DOMAIN-CONTAINING PROTEIN"/>
    <property type="match status" value="1"/>
</dbReference>
<dbReference type="AlphaFoldDB" id="A0A7K1LT21"/>
<accession>A0A7K1LT21</accession>
<evidence type="ECO:0000259" key="1">
    <source>
        <dbReference type="Pfam" id="PF00144"/>
    </source>
</evidence>
<dbReference type="PANTHER" id="PTHR46825">
    <property type="entry name" value="D-ALANYL-D-ALANINE-CARBOXYPEPTIDASE/ENDOPEPTIDASE AMPH"/>
    <property type="match status" value="1"/>
</dbReference>
<dbReference type="InterPro" id="IPR001466">
    <property type="entry name" value="Beta-lactam-related"/>
</dbReference>
<sequence>MTNKLYYFLILILCLTSCKTENKIEGNFLKKSQTEKIDTLVNRYHNLNRFNGVILVFHDNSIIYDKSFGLADYENNRPFSNKTTFKIGKLSELITARIIHGMAENNKFQLSDRISKYLPEIDSDLTINDLLNHQTNLPSIESLKEEYPDLKYSTIEYANLSNVSSTRSEDSELDYNILGELIENISNKSFQENVTDLSEKVGLENTYFEKKDSSLAVGYLYHNYRGDGLELQTSPQYNPVTRFSSQGIKSTPYDLKKIIDLNSDNKLDIQGYLQNDGFSYSVINNPETNICIIVLSNFRHPVGGEIANSISAIIENEEYNLPLERKRVEIDKSLLKDYSGLYSLNEQVDLEVIDENDSLFVMMGPNKIHLIPQSSNQFFMEQMDASMRFLRNKEGLVNEVVLLDGFLEGNKIERK</sequence>
<keyword evidence="3" id="KW-1185">Reference proteome</keyword>
<dbReference type="Gene3D" id="3.40.710.10">
    <property type="entry name" value="DD-peptidase/beta-lactamase superfamily"/>
    <property type="match status" value="1"/>
</dbReference>
<dbReference type="SUPFAM" id="SSF56601">
    <property type="entry name" value="beta-lactamase/transpeptidase-like"/>
    <property type="match status" value="1"/>
</dbReference>
<protein>
    <submittedName>
        <fullName evidence="2">Beta-lactamase family protein</fullName>
    </submittedName>
</protein>
<dbReference type="Proteomes" id="UP000460416">
    <property type="component" value="Unassembled WGS sequence"/>
</dbReference>
<dbReference type="Pfam" id="PF00144">
    <property type="entry name" value="Beta-lactamase"/>
    <property type="match status" value="1"/>
</dbReference>
<dbReference type="EMBL" id="VJVW01000011">
    <property type="protein sequence ID" value="MUP43906.1"/>
    <property type="molecule type" value="Genomic_DNA"/>
</dbReference>
<dbReference type="OrthoDB" id="9793489at2"/>